<dbReference type="InterPro" id="IPR005119">
    <property type="entry name" value="LysR_subst-bd"/>
</dbReference>
<dbReference type="Proteomes" id="UP000199139">
    <property type="component" value="Unassembled WGS sequence"/>
</dbReference>
<dbReference type="STRING" id="306541.SAMN05421668_11273"/>
<keyword evidence="4" id="KW-0804">Transcription</keyword>
<dbReference type="SUPFAM" id="SSF46785">
    <property type="entry name" value="Winged helix' DNA-binding domain"/>
    <property type="match status" value="1"/>
</dbReference>
<reference evidence="7 8" key="1">
    <citation type="submission" date="2016-10" db="EMBL/GenBank/DDBJ databases">
        <authorList>
            <person name="de Groot N.N."/>
        </authorList>
    </citation>
    <scope>NUCLEOTIDE SEQUENCE [LARGE SCALE GENOMIC DNA]</scope>
    <source>
        <strain evidence="7 8">DSM 17074</strain>
    </source>
</reference>
<dbReference type="EMBL" id="FPAI01000012">
    <property type="protein sequence ID" value="SFS84182.1"/>
    <property type="molecule type" value="Genomic_DNA"/>
</dbReference>
<name>A0A1I6T4M7_9BACI</name>
<dbReference type="SUPFAM" id="SSF53850">
    <property type="entry name" value="Periplasmic binding protein-like II"/>
    <property type="match status" value="1"/>
</dbReference>
<dbReference type="InterPro" id="IPR036388">
    <property type="entry name" value="WH-like_DNA-bd_sf"/>
</dbReference>
<accession>A0A1I6T4M7</accession>
<dbReference type="Gene3D" id="3.40.190.290">
    <property type="match status" value="1"/>
</dbReference>
<dbReference type="EMBL" id="BJWJ01000043">
    <property type="protein sequence ID" value="GEM05656.1"/>
    <property type="molecule type" value="Genomic_DNA"/>
</dbReference>
<protein>
    <submittedName>
        <fullName evidence="7">DNA-binding transcriptional regulator, LysR family</fullName>
    </submittedName>
    <submittedName>
        <fullName evidence="6">LysR family transcriptional regulator</fullName>
    </submittedName>
</protein>
<reference evidence="6 9" key="2">
    <citation type="submission" date="2019-07" db="EMBL/GenBank/DDBJ databases">
        <title>Whole genome shotgun sequence of Halolactibacillus miurensis NBRC 100873.</title>
        <authorList>
            <person name="Hosoyama A."/>
            <person name="Uohara A."/>
            <person name="Ohji S."/>
            <person name="Ichikawa N."/>
        </authorList>
    </citation>
    <scope>NUCLEOTIDE SEQUENCE [LARGE SCALE GENOMIC DNA]</scope>
    <source>
        <strain evidence="6 9">NBRC 100873</strain>
    </source>
</reference>
<dbReference type="PROSITE" id="PS50931">
    <property type="entry name" value="HTH_LYSR"/>
    <property type="match status" value="1"/>
</dbReference>
<dbReference type="Pfam" id="PF03466">
    <property type="entry name" value="LysR_substrate"/>
    <property type="match status" value="1"/>
</dbReference>
<dbReference type="Proteomes" id="UP000321773">
    <property type="component" value="Unassembled WGS sequence"/>
</dbReference>
<dbReference type="InterPro" id="IPR000847">
    <property type="entry name" value="LysR_HTH_N"/>
</dbReference>
<dbReference type="GO" id="GO:0003700">
    <property type="term" value="F:DNA-binding transcription factor activity"/>
    <property type="evidence" value="ECO:0007669"/>
    <property type="project" value="InterPro"/>
</dbReference>
<dbReference type="InterPro" id="IPR036390">
    <property type="entry name" value="WH_DNA-bd_sf"/>
</dbReference>
<dbReference type="PRINTS" id="PR00039">
    <property type="entry name" value="HTHLYSR"/>
</dbReference>
<keyword evidence="3 7" id="KW-0238">DNA-binding</keyword>
<dbReference type="PANTHER" id="PTHR30126:SF40">
    <property type="entry name" value="HTH-TYPE TRANSCRIPTIONAL REGULATOR GLTR"/>
    <property type="match status" value="1"/>
</dbReference>
<keyword evidence="2" id="KW-0805">Transcription regulation</keyword>
<keyword evidence="9" id="KW-1185">Reference proteome</keyword>
<dbReference type="OrthoDB" id="9785745at2"/>
<feature type="domain" description="HTH lysR-type" evidence="5">
    <location>
        <begin position="1"/>
        <end position="58"/>
    </location>
</feature>
<evidence type="ECO:0000259" key="5">
    <source>
        <dbReference type="PROSITE" id="PS50931"/>
    </source>
</evidence>
<organism evidence="7 8">
    <name type="scientific">Halolactibacillus miurensis</name>
    <dbReference type="NCBI Taxonomy" id="306541"/>
    <lineage>
        <taxon>Bacteria</taxon>
        <taxon>Bacillati</taxon>
        <taxon>Bacillota</taxon>
        <taxon>Bacilli</taxon>
        <taxon>Bacillales</taxon>
        <taxon>Bacillaceae</taxon>
        <taxon>Halolactibacillus</taxon>
    </lineage>
</organism>
<dbReference type="RefSeq" id="WP_062323456.1">
    <property type="nucleotide sequence ID" value="NZ_BJWJ01000043.1"/>
</dbReference>
<evidence type="ECO:0000313" key="7">
    <source>
        <dbReference type="EMBL" id="SFS84182.1"/>
    </source>
</evidence>
<dbReference type="GO" id="GO:0000976">
    <property type="term" value="F:transcription cis-regulatory region binding"/>
    <property type="evidence" value="ECO:0007669"/>
    <property type="project" value="TreeGrafter"/>
</dbReference>
<evidence type="ECO:0000313" key="8">
    <source>
        <dbReference type="Proteomes" id="UP000199139"/>
    </source>
</evidence>
<evidence type="ECO:0000313" key="9">
    <source>
        <dbReference type="Proteomes" id="UP000321773"/>
    </source>
</evidence>
<evidence type="ECO:0000256" key="1">
    <source>
        <dbReference type="ARBA" id="ARBA00009437"/>
    </source>
</evidence>
<evidence type="ECO:0000256" key="4">
    <source>
        <dbReference type="ARBA" id="ARBA00023163"/>
    </source>
</evidence>
<dbReference type="AlphaFoldDB" id="A0A1I6T4M7"/>
<sequence>MLDQKLRTFIKVVEYKNYTKAAEALNLTQPAVSQHIKKLEAHYGLPLIELKGKAVKLTKQGEIVYNYVQVQRSNEAHLLNKLNRVSQPIRIGATLSIADYYLESYLDYYLHKGYDDVSVTVNNTKVMLQKLLDDELDGAFIEGIFDKDMFNYEAFTRTSFKAVVRHHHPLLKETRQLKDLYNYPLILREQGSGTRKIFEQYLSQQNESLLSFKKIYEIGSFMLLKSMLKNTDAVSFMYENVALKEVTNQTLDYVTLSDVTIERPLYFIYPKHSLKSEKLKTFYRRFFNADN</sequence>
<dbReference type="Pfam" id="PF00126">
    <property type="entry name" value="HTH_1"/>
    <property type="match status" value="1"/>
</dbReference>
<dbReference type="PANTHER" id="PTHR30126">
    <property type="entry name" value="HTH-TYPE TRANSCRIPTIONAL REGULATOR"/>
    <property type="match status" value="1"/>
</dbReference>
<evidence type="ECO:0000256" key="3">
    <source>
        <dbReference type="ARBA" id="ARBA00023125"/>
    </source>
</evidence>
<dbReference type="Gene3D" id="1.10.10.10">
    <property type="entry name" value="Winged helix-like DNA-binding domain superfamily/Winged helix DNA-binding domain"/>
    <property type="match status" value="1"/>
</dbReference>
<comment type="similarity">
    <text evidence="1">Belongs to the LysR transcriptional regulatory family.</text>
</comment>
<proteinExistence type="inferred from homology"/>
<gene>
    <name evidence="6" type="ORF">HMI01_26440</name>
    <name evidence="7" type="ORF">SAMN05421668_11273</name>
</gene>
<evidence type="ECO:0000256" key="2">
    <source>
        <dbReference type="ARBA" id="ARBA00023015"/>
    </source>
</evidence>
<evidence type="ECO:0000313" key="6">
    <source>
        <dbReference type="EMBL" id="GEM05656.1"/>
    </source>
</evidence>